<dbReference type="PANTHER" id="PTHR13018:SF135">
    <property type="entry name" value="CSC1_OSCA1-LIKE 7TM REGION DOMAIN-CONTAINING PROTEIN"/>
    <property type="match status" value="1"/>
</dbReference>
<keyword evidence="2" id="KW-1133">Transmembrane helix</keyword>
<gene>
    <name evidence="3" type="ORF">JKP88DRAFT_273753</name>
</gene>
<feature type="region of interest" description="Disordered" evidence="1">
    <location>
        <begin position="1"/>
        <end position="56"/>
    </location>
</feature>
<dbReference type="GO" id="GO:0005227">
    <property type="term" value="F:calcium-activated cation channel activity"/>
    <property type="evidence" value="ECO:0007669"/>
    <property type="project" value="InterPro"/>
</dbReference>
<organism evidence="3 4">
    <name type="scientific">Tribonema minus</name>
    <dbReference type="NCBI Taxonomy" id="303371"/>
    <lineage>
        <taxon>Eukaryota</taxon>
        <taxon>Sar</taxon>
        <taxon>Stramenopiles</taxon>
        <taxon>Ochrophyta</taxon>
        <taxon>PX clade</taxon>
        <taxon>Xanthophyceae</taxon>
        <taxon>Tribonematales</taxon>
        <taxon>Tribonemataceae</taxon>
        <taxon>Tribonema</taxon>
    </lineage>
</organism>
<dbReference type="InterPro" id="IPR045122">
    <property type="entry name" value="Csc1-like"/>
</dbReference>
<sequence>MVLRLPQPSIDGNVGRRERRGTTDAHKSVDSDGSSSRHSDDDAIGEKEAGSRKKRKRTLALDPLLSELQLDKPFPVKGVQWWEDAQREFSAHLPHRVRDAAGEKALFNATGRHEWVYRRAHATEEGSHLYPLWGTSVRDLGAQFGLGIGLYFRQLQWLALAALTWGAINVATALYFTLDEYSDGQAGLADWRLTGSAACTRQATVTPEHCNGNSTNATASSTTSCPPETVYDCPFAAVQGVTDLAGAGAVVLLAVIFGALTHRQAARIDESVQTAQDYSITVHDPDADADDPQEWYRYFGRFGKVAYVTIARANAPLLALLAERRHLAWQLRSSGDCIRQKVVKAVAAGSARPRTRTEKQVARLLAMTQQIETLLAAPPTPVVRVYVTFELEASQRAALARLGIGAIPAAQDRSTAIATEDRFRGVNVLHVEESEEPSEVVWENLDMTLGRRLLQRALSTAVTAGKCMHDCVAAAAYFMLSALLSSKTQAGAVGVSLVSSALPAVLRAVVRLERHVNLTHRQNSLISKLLVARLLTSSGVILMGAQWAAWLSEDHLTKVISILISDALMTPAIRLVAASNTPLRRLTAARQHSAEGVRSVVTGSPWDLGERYTDAAKTFFLATFFAAVAPTGLFVGALALCASFAVDAYLLLRQWRAPPYTDAALAQRLRGGMLAAVLAHVALTACFYASWPFGAAARDAATGAWAPNVSAQPDWRFWRAAPQAWMAPAQRAFIRTYAVAGAAAVAADLAFHAAIYGRDAYAKLWYGARPSTLLAISGPRGSAQATPFSAAGRIEAFVPGYVGGAAAAALAYAAADLGGVHPAHLPRLLQHGSGGGGGGGGGGGAQSRNLAADVPPRYRRTHFGTITAPRHVKPRWRGGYAADAVAAAAARVVAAAGECEARGGALRRAVAEHCRSSSVDRARRRRSTTSHGGDGGRRGSGGSDVDGSEGGGRSGGALMRLRAFEAALRQAGVGVDVVEGGAGMEAVFRHLARLISGDTERIDGEAFVAYCVSRRQARQLATPSAHAIGHRNEFFGTHRVGELGRHGGSAATSFRDVHVEVDISDGEESVDGYGDALSLPPERVDSALRRRGRSGDSSTSRSRSSDGGGGSGGSSGNDSPRGTSYQSSAQHQCSCVYMAAEQRLAPVVDGEVGPCGIAQ</sequence>
<dbReference type="GO" id="GO:0005886">
    <property type="term" value="C:plasma membrane"/>
    <property type="evidence" value="ECO:0007669"/>
    <property type="project" value="TreeGrafter"/>
</dbReference>
<feature type="transmembrane region" description="Helical" evidence="2">
    <location>
        <begin position="530"/>
        <end position="549"/>
    </location>
</feature>
<feature type="region of interest" description="Disordered" evidence="1">
    <location>
        <begin position="1065"/>
        <end position="1130"/>
    </location>
</feature>
<feature type="compositionally biased region" description="Gly residues" evidence="1">
    <location>
        <begin position="832"/>
        <end position="845"/>
    </location>
</feature>
<keyword evidence="4" id="KW-1185">Reference proteome</keyword>
<feature type="compositionally biased region" description="Basic and acidic residues" evidence="1">
    <location>
        <begin position="912"/>
        <end position="921"/>
    </location>
</feature>
<dbReference type="PANTHER" id="PTHR13018">
    <property type="entry name" value="PROBABLE MEMBRANE PROTEIN DUF221-RELATED"/>
    <property type="match status" value="1"/>
</dbReference>
<proteinExistence type="predicted"/>
<protein>
    <submittedName>
        <fullName evidence="3">Uncharacterized protein</fullName>
    </submittedName>
</protein>
<dbReference type="Proteomes" id="UP000664859">
    <property type="component" value="Unassembled WGS sequence"/>
</dbReference>
<evidence type="ECO:0000256" key="1">
    <source>
        <dbReference type="SAM" id="MobiDB-lite"/>
    </source>
</evidence>
<feature type="transmembrane region" description="Helical" evidence="2">
    <location>
        <begin position="492"/>
        <end position="510"/>
    </location>
</feature>
<keyword evidence="2" id="KW-0472">Membrane</keyword>
<keyword evidence="2" id="KW-0812">Transmembrane</keyword>
<dbReference type="OrthoDB" id="197892at2759"/>
<evidence type="ECO:0000256" key="2">
    <source>
        <dbReference type="SAM" id="Phobius"/>
    </source>
</evidence>
<feature type="region of interest" description="Disordered" evidence="1">
    <location>
        <begin position="828"/>
        <end position="850"/>
    </location>
</feature>
<reference evidence="3" key="1">
    <citation type="submission" date="2021-02" db="EMBL/GenBank/DDBJ databases">
        <title>First Annotated Genome of the Yellow-green Alga Tribonema minus.</title>
        <authorList>
            <person name="Mahan K.M."/>
        </authorList>
    </citation>
    <scope>NUCLEOTIDE SEQUENCE</scope>
    <source>
        <strain evidence="3">UTEX B ZZ1240</strain>
    </source>
</reference>
<evidence type="ECO:0000313" key="3">
    <source>
        <dbReference type="EMBL" id="KAG5178492.1"/>
    </source>
</evidence>
<name>A0A835YR35_9STRA</name>
<feature type="region of interest" description="Disordered" evidence="1">
    <location>
        <begin position="912"/>
        <end position="953"/>
    </location>
</feature>
<comment type="caution">
    <text evidence="3">The sequence shown here is derived from an EMBL/GenBank/DDBJ whole genome shotgun (WGS) entry which is preliminary data.</text>
</comment>
<feature type="transmembrane region" description="Helical" evidence="2">
    <location>
        <begin position="619"/>
        <end position="652"/>
    </location>
</feature>
<evidence type="ECO:0000313" key="4">
    <source>
        <dbReference type="Proteomes" id="UP000664859"/>
    </source>
</evidence>
<accession>A0A835YR35</accession>
<feature type="compositionally biased region" description="Gly residues" evidence="1">
    <location>
        <begin position="1106"/>
        <end position="1115"/>
    </location>
</feature>
<feature type="compositionally biased region" description="Basic and acidic residues" evidence="1">
    <location>
        <begin position="14"/>
        <end position="51"/>
    </location>
</feature>
<dbReference type="EMBL" id="JAFCMP010000514">
    <property type="protein sequence ID" value="KAG5178492.1"/>
    <property type="molecule type" value="Genomic_DNA"/>
</dbReference>
<feature type="compositionally biased region" description="Gly residues" evidence="1">
    <location>
        <begin position="938"/>
        <end position="953"/>
    </location>
</feature>
<dbReference type="AlphaFoldDB" id="A0A835YR35"/>
<feature type="transmembrane region" description="Helical" evidence="2">
    <location>
        <begin position="673"/>
        <end position="691"/>
    </location>
</feature>